<proteinExistence type="predicted"/>
<evidence type="ECO:0000313" key="2">
    <source>
        <dbReference type="Proteomes" id="UP001183817"/>
    </source>
</evidence>
<evidence type="ECO:0000313" key="1">
    <source>
        <dbReference type="EMBL" id="MDR7358017.1"/>
    </source>
</evidence>
<protein>
    <recommendedName>
        <fullName evidence="3">VOC family protein</fullName>
    </recommendedName>
</protein>
<name>A0ABU2BH96_9MICC</name>
<gene>
    <name evidence="1" type="ORF">J2S64_001708</name>
</gene>
<comment type="caution">
    <text evidence="1">The sequence shown here is derived from an EMBL/GenBank/DDBJ whole genome shotgun (WGS) entry which is preliminary data.</text>
</comment>
<reference evidence="1 2" key="1">
    <citation type="submission" date="2023-07" db="EMBL/GenBank/DDBJ databases">
        <title>Sequencing the genomes of 1000 actinobacteria strains.</title>
        <authorList>
            <person name="Klenk H.-P."/>
        </authorList>
    </citation>
    <scope>NUCLEOTIDE SEQUENCE [LARGE SCALE GENOMIC DNA]</scope>
    <source>
        <strain evidence="1 2">DSM 20167</strain>
    </source>
</reference>
<accession>A0ABU2BH96</accession>
<dbReference type="Proteomes" id="UP001183817">
    <property type="component" value="Unassembled WGS sequence"/>
</dbReference>
<sequence length="237" mass="24742">MLRVRPVVNTGHAAAWAELLLAIGLAELPHGTSGERCFAAGSGRVLLRTAPSFAIELGFEVRDLDKFAQWTRSDGTEVLLRTTDAGPIGHITADDRLEFTATPVNAGVTAGSGLQSTPGSLGVLAVWNTPDVPGSAQTLRNIGAIQSPGGPGALDAHFRAKHGGYVDLRPAAATRVDLELGIDGDAGHLAARLEAAGLRPRFATGTHDRTLLVAHPDGGDLRVAEHHHHAQSPAPRE</sequence>
<keyword evidence="2" id="KW-1185">Reference proteome</keyword>
<dbReference type="EMBL" id="JAVDYI010000001">
    <property type="protein sequence ID" value="MDR7358017.1"/>
    <property type="molecule type" value="Genomic_DNA"/>
</dbReference>
<dbReference type="RefSeq" id="WP_310289680.1">
    <property type="nucleotide sequence ID" value="NZ_BAAAWO010000001.1"/>
</dbReference>
<evidence type="ECO:0008006" key="3">
    <source>
        <dbReference type="Google" id="ProtNLM"/>
    </source>
</evidence>
<organism evidence="1 2">
    <name type="scientific">Paeniglutamicibacter sulfureus</name>
    <dbReference type="NCBI Taxonomy" id="43666"/>
    <lineage>
        <taxon>Bacteria</taxon>
        <taxon>Bacillati</taxon>
        <taxon>Actinomycetota</taxon>
        <taxon>Actinomycetes</taxon>
        <taxon>Micrococcales</taxon>
        <taxon>Micrococcaceae</taxon>
        <taxon>Paeniglutamicibacter</taxon>
    </lineage>
</organism>